<dbReference type="InterPro" id="IPR001623">
    <property type="entry name" value="DnaJ_domain"/>
</dbReference>
<dbReference type="EMBL" id="JABCRI010000012">
    <property type="protein sequence ID" value="KAF8396348.1"/>
    <property type="molecule type" value="Genomic_DNA"/>
</dbReference>
<evidence type="ECO:0000313" key="8">
    <source>
        <dbReference type="EMBL" id="KAF8396348.1"/>
    </source>
</evidence>
<accession>A0A835D9W4</accession>
<evidence type="ECO:0000313" key="9">
    <source>
        <dbReference type="Proteomes" id="UP000655225"/>
    </source>
</evidence>
<keyword evidence="4" id="KW-0963">Cytoplasm</keyword>
<dbReference type="SMART" id="SM00271">
    <property type="entry name" value="DnaJ"/>
    <property type="match status" value="1"/>
</dbReference>
<dbReference type="GO" id="GO:0001671">
    <property type="term" value="F:ATPase activator activity"/>
    <property type="evidence" value="ECO:0007669"/>
    <property type="project" value="InterPro"/>
</dbReference>
<dbReference type="InterPro" id="IPR004640">
    <property type="entry name" value="HscB"/>
</dbReference>
<evidence type="ECO:0000256" key="5">
    <source>
        <dbReference type="ARBA" id="ARBA00023128"/>
    </source>
</evidence>
<dbReference type="Pfam" id="PF07743">
    <property type="entry name" value="HSCB_C"/>
    <property type="match status" value="1"/>
</dbReference>
<dbReference type="OrthoDB" id="448954at2759"/>
<sequence length="269" mass="31323">MSIRKLWISTFAILRRKPRSSPLFSAYFNRNLESSRFFSCSSYHAEKSGIFESCRYRFTMNLMLYEKNFCSDSVDRRLSKCWNCGAVADSTLFLACDSCRSVQPVDSSVDYFQIFGLEKNYEIHGENIEGKYKDWQKKLHPDLVHSKSEKEKEYAAEQSARVIDAYRTLSKPLSRAMYLLELEGIHVEEGKTVSDLELLGEIMEIREAVEEATNSQALNQIQSQIQGKFECWFESFGKALQNRKFEDAVTSIQRMTYYERANEEIVKKL</sequence>
<dbReference type="InterPro" id="IPR009073">
    <property type="entry name" value="HscB_oligo_C"/>
</dbReference>
<dbReference type="OMA" id="CRCIQPV"/>
<dbReference type="SUPFAM" id="SSF47144">
    <property type="entry name" value="HSC20 (HSCB), C-terminal oligomerisation domain"/>
    <property type="match status" value="1"/>
</dbReference>
<name>A0A835D9W4_TETSI</name>
<evidence type="ECO:0000259" key="7">
    <source>
        <dbReference type="PROSITE" id="PS50076"/>
    </source>
</evidence>
<comment type="similarity">
    <text evidence="3">Belongs to the HscB family.</text>
</comment>
<dbReference type="GO" id="GO:0051259">
    <property type="term" value="P:protein complex oligomerization"/>
    <property type="evidence" value="ECO:0007669"/>
    <property type="project" value="InterPro"/>
</dbReference>
<dbReference type="FunFam" id="1.10.287.110:FF:000082">
    <property type="entry name" value="Iron-sulfur cluster co-chaperone protein HscB, mitochondrial"/>
    <property type="match status" value="1"/>
</dbReference>
<gene>
    <name evidence="8" type="ORF">HHK36_017965</name>
</gene>
<keyword evidence="6" id="KW-0143">Chaperone</keyword>
<dbReference type="Proteomes" id="UP000655225">
    <property type="component" value="Unassembled WGS sequence"/>
</dbReference>
<feature type="domain" description="J" evidence="7">
    <location>
        <begin position="110"/>
        <end position="182"/>
    </location>
</feature>
<dbReference type="Pfam" id="PF00226">
    <property type="entry name" value="DnaJ"/>
    <property type="match status" value="1"/>
</dbReference>
<reference evidence="8 9" key="1">
    <citation type="submission" date="2020-04" db="EMBL/GenBank/DDBJ databases">
        <title>Plant Genome Project.</title>
        <authorList>
            <person name="Zhang R.-G."/>
        </authorList>
    </citation>
    <scope>NUCLEOTIDE SEQUENCE [LARGE SCALE GENOMIC DNA]</scope>
    <source>
        <strain evidence="8">YNK0</strain>
        <tissue evidence="8">Leaf</tissue>
    </source>
</reference>
<evidence type="ECO:0000256" key="6">
    <source>
        <dbReference type="ARBA" id="ARBA00023186"/>
    </source>
</evidence>
<dbReference type="CDD" id="cd06257">
    <property type="entry name" value="DnaJ"/>
    <property type="match status" value="1"/>
</dbReference>
<comment type="subcellular location">
    <subcellularLocation>
        <location evidence="2">Cytoplasm</location>
    </subcellularLocation>
    <subcellularLocation>
        <location evidence="1">Mitochondrion</location>
    </subcellularLocation>
</comment>
<dbReference type="GO" id="GO:0044571">
    <property type="term" value="P:[2Fe-2S] cluster assembly"/>
    <property type="evidence" value="ECO:0007669"/>
    <property type="project" value="InterPro"/>
</dbReference>
<evidence type="ECO:0000256" key="4">
    <source>
        <dbReference type="ARBA" id="ARBA00022490"/>
    </source>
</evidence>
<comment type="caution">
    <text evidence="8">The sequence shown here is derived from an EMBL/GenBank/DDBJ whole genome shotgun (WGS) entry which is preliminary data.</text>
</comment>
<evidence type="ECO:0000256" key="3">
    <source>
        <dbReference type="ARBA" id="ARBA00010476"/>
    </source>
</evidence>
<dbReference type="AlphaFoldDB" id="A0A835D9W4"/>
<organism evidence="8 9">
    <name type="scientific">Tetracentron sinense</name>
    <name type="common">Spur-leaf</name>
    <dbReference type="NCBI Taxonomy" id="13715"/>
    <lineage>
        <taxon>Eukaryota</taxon>
        <taxon>Viridiplantae</taxon>
        <taxon>Streptophyta</taxon>
        <taxon>Embryophyta</taxon>
        <taxon>Tracheophyta</taxon>
        <taxon>Spermatophyta</taxon>
        <taxon>Magnoliopsida</taxon>
        <taxon>Trochodendrales</taxon>
        <taxon>Trochodendraceae</taxon>
        <taxon>Tetracentron</taxon>
    </lineage>
</organism>
<dbReference type="PANTHER" id="PTHR14021:SF15">
    <property type="entry name" value="IRON-SULFUR CLUSTER CO-CHAPERONE PROTEIN HSCB"/>
    <property type="match status" value="1"/>
</dbReference>
<dbReference type="NCBIfam" id="TIGR00714">
    <property type="entry name" value="hscB"/>
    <property type="match status" value="1"/>
</dbReference>
<evidence type="ECO:0000256" key="1">
    <source>
        <dbReference type="ARBA" id="ARBA00004173"/>
    </source>
</evidence>
<dbReference type="GO" id="GO:0051087">
    <property type="term" value="F:protein-folding chaperone binding"/>
    <property type="evidence" value="ECO:0007669"/>
    <property type="project" value="InterPro"/>
</dbReference>
<dbReference type="FunFam" id="1.20.1280.20:FF:000002">
    <property type="entry name" value="HscB mitochondrial iron-sulfur cluster co-chaperone"/>
    <property type="match status" value="1"/>
</dbReference>
<dbReference type="InterPro" id="IPR036869">
    <property type="entry name" value="J_dom_sf"/>
</dbReference>
<protein>
    <recommendedName>
        <fullName evidence="7">J domain-containing protein</fullName>
    </recommendedName>
</protein>
<dbReference type="Gene3D" id="1.20.1280.20">
    <property type="entry name" value="HscB, C-terminal domain"/>
    <property type="match status" value="1"/>
</dbReference>
<evidence type="ECO:0000256" key="2">
    <source>
        <dbReference type="ARBA" id="ARBA00004496"/>
    </source>
</evidence>
<proteinExistence type="inferred from homology"/>
<keyword evidence="5" id="KW-0496">Mitochondrion</keyword>
<dbReference type="Gene3D" id="1.10.287.110">
    <property type="entry name" value="DnaJ domain"/>
    <property type="match status" value="1"/>
</dbReference>
<keyword evidence="9" id="KW-1185">Reference proteome</keyword>
<dbReference type="GO" id="GO:0005739">
    <property type="term" value="C:mitochondrion"/>
    <property type="evidence" value="ECO:0007669"/>
    <property type="project" value="UniProtKB-SubCell"/>
</dbReference>
<dbReference type="PROSITE" id="PS50076">
    <property type="entry name" value="DNAJ_2"/>
    <property type="match status" value="1"/>
</dbReference>
<dbReference type="PANTHER" id="PTHR14021">
    <property type="entry name" value="IRON-SULFUR CLUSTER CO-CHAPERONE PROTEIN HSCB"/>
    <property type="match status" value="1"/>
</dbReference>
<dbReference type="InterPro" id="IPR036386">
    <property type="entry name" value="HscB_C_sf"/>
</dbReference>
<dbReference type="SUPFAM" id="SSF46565">
    <property type="entry name" value="Chaperone J-domain"/>
    <property type="match status" value="1"/>
</dbReference>